<dbReference type="Pfam" id="PF00392">
    <property type="entry name" value="GntR"/>
    <property type="match status" value="1"/>
</dbReference>
<proteinExistence type="predicted"/>
<dbReference type="PROSITE" id="PS50949">
    <property type="entry name" value="HTH_GNTR"/>
    <property type="match status" value="1"/>
</dbReference>
<evidence type="ECO:0000259" key="4">
    <source>
        <dbReference type="PROSITE" id="PS50949"/>
    </source>
</evidence>
<dbReference type="InterPro" id="IPR036390">
    <property type="entry name" value="WH_DNA-bd_sf"/>
</dbReference>
<dbReference type="PANTHER" id="PTHR43537">
    <property type="entry name" value="TRANSCRIPTIONAL REGULATOR, GNTR FAMILY"/>
    <property type="match status" value="1"/>
</dbReference>
<dbReference type="InterPro" id="IPR011711">
    <property type="entry name" value="GntR_C"/>
</dbReference>
<dbReference type="SMART" id="SM00345">
    <property type="entry name" value="HTH_GNTR"/>
    <property type="match status" value="1"/>
</dbReference>
<dbReference type="SMART" id="SM00895">
    <property type="entry name" value="FCD"/>
    <property type="match status" value="1"/>
</dbReference>
<keyword evidence="6" id="KW-1185">Reference proteome</keyword>
<dbReference type="KEGG" id="ldn:H9L06_01800"/>
<keyword evidence="2" id="KW-0238">DNA-binding</keyword>
<keyword evidence="3" id="KW-0804">Transcription</keyword>
<evidence type="ECO:0000256" key="2">
    <source>
        <dbReference type="ARBA" id="ARBA00023125"/>
    </source>
</evidence>
<dbReference type="GO" id="GO:0003700">
    <property type="term" value="F:DNA-binding transcription factor activity"/>
    <property type="evidence" value="ECO:0007669"/>
    <property type="project" value="InterPro"/>
</dbReference>
<dbReference type="RefSeq" id="WP_187555598.1">
    <property type="nucleotide sequence ID" value="NZ_CP060716.1"/>
</dbReference>
<gene>
    <name evidence="5" type="ORF">H9L06_01800</name>
</gene>
<dbReference type="Gene3D" id="1.10.10.10">
    <property type="entry name" value="Winged helix-like DNA-binding domain superfamily/Winged helix DNA-binding domain"/>
    <property type="match status" value="1"/>
</dbReference>
<evidence type="ECO:0000313" key="6">
    <source>
        <dbReference type="Proteomes" id="UP000515934"/>
    </source>
</evidence>
<evidence type="ECO:0000256" key="1">
    <source>
        <dbReference type="ARBA" id="ARBA00023015"/>
    </source>
</evidence>
<sequence>MAGSTRGSQKVRDTIDFLRAKITAGDWEVGSLIPKEPELVELIGVGRSTVRESVRSLAAFGMLESVPGVGTFVRSRTPVSSIISEFLADQDLEEVLVYRRSLEIEASQHAAVNRTDEQLAALKRALQASVTAGTQTHDTCNRSTTPESFHRLIVEASGSKLLLDLYLGVMSVLERAGAENRVFLGTTIETMHSDHRALVEAIEARDVRHAAHTMALHVDRDLGLHTDMLELNTQTERATSLIEAGYDPDRTIAGS</sequence>
<dbReference type="PRINTS" id="PR00035">
    <property type="entry name" value="HTHGNTR"/>
</dbReference>
<feature type="domain" description="HTH gntR-type" evidence="4">
    <location>
        <begin position="8"/>
        <end position="76"/>
    </location>
</feature>
<evidence type="ECO:0000313" key="5">
    <source>
        <dbReference type="EMBL" id="QNN63130.1"/>
    </source>
</evidence>
<reference evidence="5 6" key="1">
    <citation type="submission" date="2020-08" db="EMBL/GenBank/DDBJ databases">
        <title>Genome sequence of Leucobacter denitrificans KACC 14055T.</title>
        <authorList>
            <person name="Hyun D.-W."/>
            <person name="Bae J.-W."/>
        </authorList>
    </citation>
    <scope>NUCLEOTIDE SEQUENCE [LARGE SCALE GENOMIC DNA]</scope>
    <source>
        <strain evidence="5 6">KACC 14055</strain>
    </source>
</reference>
<dbReference type="InterPro" id="IPR008920">
    <property type="entry name" value="TF_FadR/GntR_C"/>
</dbReference>
<dbReference type="InterPro" id="IPR036388">
    <property type="entry name" value="WH-like_DNA-bd_sf"/>
</dbReference>
<dbReference type="CDD" id="cd07377">
    <property type="entry name" value="WHTH_GntR"/>
    <property type="match status" value="1"/>
</dbReference>
<dbReference type="Pfam" id="PF07729">
    <property type="entry name" value="FCD"/>
    <property type="match status" value="1"/>
</dbReference>
<dbReference type="PANTHER" id="PTHR43537:SF47">
    <property type="entry name" value="REGULATORY PROTEIN GNTR HTH"/>
    <property type="match status" value="1"/>
</dbReference>
<dbReference type="Proteomes" id="UP000515934">
    <property type="component" value="Chromosome"/>
</dbReference>
<accession>A0A7G9S5K5</accession>
<dbReference type="SUPFAM" id="SSF48008">
    <property type="entry name" value="GntR ligand-binding domain-like"/>
    <property type="match status" value="1"/>
</dbReference>
<dbReference type="EMBL" id="CP060716">
    <property type="protein sequence ID" value="QNN63130.1"/>
    <property type="molecule type" value="Genomic_DNA"/>
</dbReference>
<dbReference type="Gene3D" id="1.20.120.530">
    <property type="entry name" value="GntR ligand-binding domain-like"/>
    <property type="match status" value="1"/>
</dbReference>
<dbReference type="SUPFAM" id="SSF46785">
    <property type="entry name" value="Winged helix' DNA-binding domain"/>
    <property type="match status" value="1"/>
</dbReference>
<keyword evidence="1" id="KW-0805">Transcription regulation</keyword>
<name>A0A7G9S5K5_9MICO</name>
<organism evidence="5 6">
    <name type="scientific">Leucobacter denitrificans</name>
    <dbReference type="NCBI Taxonomy" id="683042"/>
    <lineage>
        <taxon>Bacteria</taxon>
        <taxon>Bacillati</taxon>
        <taxon>Actinomycetota</taxon>
        <taxon>Actinomycetes</taxon>
        <taxon>Micrococcales</taxon>
        <taxon>Microbacteriaceae</taxon>
        <taxon>Leucobacter</taxon>
    </lineage>
</organism>
<dbReference type="GO" id="GO:0003677">
    <property type="term" value="F:DNA binding"/>
    <property type="evidence" value="ECO:0007669"/>
    <property type="project" value="UniProtKB-KW"/>
</dbReference>
<evidence type="ECO:0000256" key="3">
    <source>
        <dbReference type="ARBA" id="ARBA00023163"/>
    </source>
</evidence>
<protein>
    <submittedName>
        <fullName evidence="5">FadR family transcriptional regulator</fullName>
    </submittedName>
</protein>
<dbReference type="AlphaFoldDB" id="A0A7G9S5K5"/>
<dbReference type="InterPro" id="IPR000524">
    <property type="entry name" value="Tscrpt_reg_HTH_GntR"/>
</dbReference>